<feature type="compositionally biased region" description="Polar residues" evidence="1">
    <location>
        <begin position="434"/>
        <end position="443"/>
    </location>
</feature>
<protein>
    <recommendedName>
        <fullName evidence="4">SWI-SNF chromatin-remodeling complex protein</fullName>
    </recommendedName>
</protein>
<feature type="compositionally biased region" description="Acidic residues" evidence="1">
    <location>
        <begin position="52"/>
        <end position="66"/>
    </location>
</feature>
<feature type="compositionally biased region" description="Low complexity" evidence="1">
    <location>
        <begin position="2337"/>
        <end position="2352"/>
    </location>
</feature>
<feature type="compositionally biased region" description="Basic and acidic residues" evidence="1">
    <location>
        <begin position="3849"/>
        <end position="3883"/>
    </location>
</feature>
<feature type="region of interest" description="Disordered" evidence="1">
    <location>
        <begin position="2500"/>
        <end position="2519"/>
    </location>
</feature>
<feature type="compositionally biased region" description="Low complexity" evidence="1">
    <location>
        <begin position="3075"/>
        <end position="3179"/>
    </location>
</feature>
<feature type="compositionally biased region" description="Low complexity" evidence="1">
    <location>
        <begin position="2391"/>
        <end position="2400"/>
    </location>
</feature>
<feature type="compositionally biased region" description="Polar residues" evidence="1">
    <location>
        <begin position="1364"/>
        <end position="1379"/>
    </location>
</feature>
<feature type="compositionally biased region" description="Basic and acidic residues" evidence="1">
    <location>
        <begin position="42"/>
        <end position="51"/>
    </location>
</feature>
<feature type="compositionally biased region" description="Basic and acidic residues" evidence="1">
    <location>
        <begin position="108"/>
        <end position="118"/>
    </location>
</feature>
<feature type="compositionally biased region" description="Polar residues" evidence="1">
    <location>
        <begin position="342"/>
        <end position="353"/>
    </location>
</feature>
<feature type="compositionally biased region" description="Pro residues" evidence="1">
    <location>
        <begin position="3709"/>
        <end position="3721"/>
    </location>
</feature>
<feature type="compositionally biased region" description="Polar residues" evidence="1">
    <location>
        <begin position="3180"/>
        <end position="3201"/>
    </location>
</feature>
<feature type="compositionally biased region" description="Polar residues" evidence="1">
    <location>
        <begin position="3356"/>
        <end position="3411"/>
    </location>
</feature>
<feature type="region of interest" description="Disordered" evidence="1">
    <location>
        <begin position="2025"/>
        <end position="2101"/>
    </location>
</feature>
<feature type="compositionally biased region" description="Low complexity" evidence="1">
    <location>
        <begin position="494"/>
        <end position="506"/>
    </location>
</feature>
<dbReference type="EMBL" id="MU004379">
    <property type="protein sequence ID" value="KAF2653575.1"/>
    <property type="molecule type" value="Genomic_DNA"/>
</dbReference>
<feature type="compositionally biased region" description="Pro residues" evidence="1">
    <location>
        <begin position="3667"/>
        <end position="3676"/>
    </location>
</feature>
<sequence>MSGPYRFQQDSTRSPLDRQPPSFPAGQPPSFKTNVNRMKTKKWVEAKKNAYDGDDWGEYDEYDEYGVDTPPAQPEPSYFAQPEQRAEGARNFTDPQQRPGYGNLGRKNSFERGDEHRAFSAAHTPIQSDPYTDAQRGFGPPPPQAAPRQHAANRQTSGANSDISDTPQHRRDFDSSALPPPLHTRISPAPGNPTSSPSSYFPPRKSSIGQAESPSTMSPRDRATSNPQKGLPFIRPADIYKRHAEERERASLDSSRPSLDSLSGRPRDDVSSPDNLTRAAADASRALQPLQTVPERRSEYIPEVSKEQQLPEPPTLPTTTAKPSLPPIAHASSFGNEFLFQGTESETPTTQAQDPGFRSVVDQAFTRSDEQRSVPPTPVSKDSDSSVSRSNTNSTSGISPIMSRVPSSAASALKIRNQSGAQGSTPVIAEEGSEGNTPVSRPPSTAGLGGQYQVARKPSPSQSRNLSTPSPGESPARSPAIAPHTAVPEPEIAQLSTLSPTSPQTTNDGLSSGYSLREADLASAVRMSPEKAAPSLGAAEKESQAAFLETHQGAQLPPLEETPRSRSQSPSKGRVQELAGKFGDVSHSRRGSTQSNTSRNSIQSWERSHENSRPSSPTKHTPASERPAAEREFSFRPKLPGQWESYATTVPTPFERDDQTLQLAKEQEAHPEGYDTSSKLGDIDLSPTTTRHAVSGKAPSETSPDPLTDPLAALKAAGAAMGEAIQASVGLGSPSSDKTERDETQVSKDRTHGNVYLSRPVQFERTASSVASSVPPTPPAKDSPESEELPPPPPLKERTPDFSAPSSQQQTPVRPTIVPQLSMDPSETDQESDRLRKEIVASLSPLRTSETADSQPEQASLQPNLPGGANRESSILPSEYDSYWADGDHGSPRPSHDTSRNVQDHFPTSVEHSPIAARSTAPQLGDPIPPSLTTRFSWEDNKTPLPSDIHNQAEAGAGTEPVQHVQEPSQTATPMNSYFGAAEASRPSFGGFPEPYFGPSHSVAADVSEPAASSHVQVRSPTPPPESAKPVSSPTRTEISRAASPGLHVVNTELDPEAVDIPPRLSAEVSPPVEEKLQARDGLPAPPQEQELQSSPNIVAPSAPAAASEPTPKSPTTDKILGYRDIVNMKSTSERIATFNKTRDYWANTDHGLGDWMSSALSANPDLASQTPPEHRPQLSHSATSRHKAAASLSLFGKHPPFQSTPPKSSADQTPTTPTSSGVGAQGRPHASSSGGPGGRSASLQMGSKGKDLLHSAELLGGKGMKGAKGLFAKGKSRFGKSGSGDKDTNPNPTPQPVSASCEAFQEPELVIPPPRRIATMPVNLGSTQDLQDVKKRRRFSNPFNRSGRSQSRPQSMVLPRSETALTSRISVANDTAQDTRAPREGKERRRFSSPFHRSSRSQSRPQSMVLPRNEVAMVSRMSIDHNAPDTSQDVRERRRFSSPFHRTGRSRSRPTSVVLPQSELALASRTSIDPTPQHASNDVKERRRFSSPFHRTSRSRSRPSSIVLPKSMTWGSNRDEKESGEIPPVEAEQPYSHQAPGYWNFALDAQGEGDHATPPREAPHAYQAPDSWNTGPGAQREINPFDQSTPPSGGLTPPDRLGVLPSPAKSQFSFPTDRDEDVPPVPPIPRGMEEEWARGHNARSDVGNRARMLQSIIRYATPPTDTPPIPPPAIEAAGRTEAGESEQPRRLEGAPQDRDDASQQRMESVITNPPDQPRVSRGEQVHVGNDMPPAVPSGLQEAPMLRNEPGLRASLQKALPPLPHEYAEGPSGQDLDDDDLPPQLNHDPIPPTVVDPGLDVSPITAPSTGVDVSPLLSSARLDADIAGGAEQSEPAPQSDLKLTVPQTQEGGQGVVGPMVEPALPSVAEDNKFEGTRTTGIFSSPHEASCGEARREMHPAAAVGASGLDGPSNMHHHVAAPMLKTTPRTRAADEPITDLTMNEDSSLITPTIVRHRDDFALEVEKAFQAASLAAATSEIAPIQSQTPQADAGRPYPPAGPAPPVETLSASPYQVLHAVQYNNPSHSSFESWEQDSVAAPSQSEGSQLGDKAENREVPPVPQIPSSVQHQQQNLGHRQEPGPAQYASNMAAPNGHPGVYHQQPMLPNQQYQQYQQAPLIQTPAPPVGTKRSQSLLSAISSAVSDDRAPVSPASSHAGFSRPSSRGYAPQRTSARDSPVPAQIEEEPMSQRQKHLSNESYSSYDLYADHNGVVRGMQDKQGQPLRVKTGQVPDVSPTTSPLSGSTITPKAAQNQEEEDTTRYSDERPMSFVSGPRDSSGRPQDEINMPTPSTEKGIPPVPQVPPQHQGHVAQHRPMSSMHSVSPQGSMDARTIRENPRQSQSQQPQGVPTGGQTESPTRNHHPRQHARTVSRSTVSPPPPSQASPPPQPSPPQSLTQRLPLQNGTGPAGPSQDPRISQDPRMQGVTPQDPRMSQDPGTQGVSPQDPRMQQLRTQDLRAQGIPSRQESIEQENRLRANPEMSGALGHPPTEDPRLQMQIPPGQVYAQDPRLQTQTGTPTSPRNMYELQQQVMQQRTNSDPRMQGAGFQHQPGVSPPPAAALQAKPEEKSRKISSMFKGFGLKSHDKADKAAKAQQPTPPALSTPPPQSQGQPQFQHQRHPQFLQQPGPQQQYNQQQQQQPQVNGQVRSQQPAEQLQQQQQYRQQPQPQANGQMRTQQLAEQPQQQQQQYRQQPHPGANGQMNTQQSIGQPQQQQQYRQQPQHGANGQMSTQQLAVDPSRVGDPIRTATIQPQRQFDEQIRTQQLAADVGRLGEPTRTASIQPQQQPQSQLQPQQQPDGQVRTQQLSADTSRLGEPIRSASVQSGISGVSALPSEQAPARRPEGRPGTTASVAQSHRQSIAESHFSHVSQDSTQVQAAESRLDLRNPASPPPGRGIPPRQPSTGAPAAPRQPQVQQGPPQAQQVSPQLPQGPSQVQQVSPQVQQLPPQSQVPALAQPPRQAQQQPQPFRMHSAGVPDSGKKKRSSLFGTLFGRNSTAHNAPPRMSKEEKKAQKAQKQHGTPPPALQRPPTQQWPPPQQQQQQQPMRPVQAGMQYGPPPMGRPFPGMGRPVQGMSPQGLSPQGMSPQGLSPQGSSPQGQAPQSHPLYQQHQALLQQQMAGQRPIANGMSQQYQQPQGVPQQMVQPQSQIPNGVPLQFTHPQLQQQQMLRQMQQQQMVAQQGLPQGNPQQYAPVTNIQKPQIQTQQPVPAGSAYNDTRRIATQAGSPQDQQPRPATNGTIPPPALPRQSVEQRPEASSPAPPAPPLDGYYKPDDKKGLLGQPESDQAMDQQLPSSQRPSQRRVQQQQQQPQETLVTSPTSPDSAVTVIPDQQQQLSTPIEEPQYDTPQIPAAYTPVHGPYVSPSTHSATSNPQFPSLSHHGSTSGRQNSEPQMQTISPQVSNISQTAAQPRTLSDASIVSALSPISDPSPGPTSGQSQPALYQRAQKSRMSSITEQTQHERPWNLDLPPGATEQEIIQARHQQYIRQQFAAQQQMHAERTAQSPSPHLSRHTQSPSPHGTQQQSQQAQQPAYQGHTHASSPPQQVRQSPDRVASPQQQLQGQEQAQPYPQEVFHKQQQFYTQQQVPQTPPAGSQNEQRMQHQPEPGYSNQESALQPRYNSPPKASTTPQPQSGFREVLPRSSPQPYAVSEQSGQATLDTVQEHTPTSHHTPSPQLPLQPAPIHPNQTIQPAQYPLPTSPPAGDIKSPINPQINSMPPPPLPHSPPAPIGAGIPTNNPSPLISQQQHGVDVKEYGPPPPPEQPDYEDQAPDEPPPSYDGPGIQNEGMDKLQPHRPPNILTDAEVRGRERDPRSRQPSIGILQHPQPASMAASPQRSQADMGADVLRRQLLQQEERERMERIQRAEQQRVESERERQEREIARARARELERSVSGGGRVGSLRSVAGSRAGARSGWERRGENSAMPVFELPAEDDEPVMRATSFPGQEWVPSFTDD</sequence>
<feature type="region of interest" description="Disordered" evidence="1">
    <location>
        <begin position="1267"/>
        <end position="1412"/>
    </location>
</feature>
<feature type="compositionally biased region" description="Low complexity" evidence="1">
    <location>
        <begin position="146"/>
        <end position="155"/>
    </location>
</feature>
<feature type="compositionally biased region" description="Polar residues" evidence="1">
    <location>
        <begin position="2507"/>
        <end position="2519"/>
    </location>
</feature>
<feature type="compositionally biased region" description="Basic and acidic residues" evidence="1">
    <location>
        <begin position="654"/>
        <end position="673"/>
    </location>
</feature>
<feature type="compositionally biased region" description="Basic residues" evidence="1">
    <location>
        <begin position="2357"/>
        <end position="2367"/>
    </location>
</feature>
<organism evidence="2 3">
    <name type="scientific">Lophiostoma macrostomum CBS 122681</name>
    <dbReference type="NCBI Taxonomy" id="1314788"/>
    <lineage>
        <taxon>Eukaryota</taxon>
        <taxon>Fungi</taxon>
        <taxon>Dikarya</taxon>
        <taxon>Ascomycota</taxon>
        <taxon>Pezizomycotina</taxon>
        <taxon>Dothideomycetes</taxon>
        <taxon>Pleosporomycetidae</taxon>
        <taxon>Pleosporales</taxon>
        <taxon>Lophiostomataceae</taxon>
        <taxon>Lophiostoma</taxon>
    </lineage>
</organism>
<feature type="compositionally biased region" description="Polar residues" evidence="1">
    <location>
        <begin position="3616"/>
        <end position="3626"/>
    </location>
</feature>
<feature type="compositionally biased region" description="Polar residues" evidence="1">
    <location>
        <begin position="2128"/>
        <end position="2141"/>
    </location>
</feature>
<feature type="compositionally biased region" description="Pro residues" evidence="1">
    <location>
        <begin position="1994"/>
        <end position="2003"/>
    </location>
</feature>
<gene>
    <name evidence="2" type="ORF">K491DRAFT_694637</name>
</gene>
<feature type="compositionally biased region" description="Polar residues" evidence="1">
    <location>
        <begin position="804"/>
        <end position="813"/>
    </location>
</feature>
<feature type="compositionally biased region" description="Polar residues" evidence="1">
    <location>
        <begin position="1704"/>
        <end position="1714"/>
    </location>
</feature>
<feature type="compositionally biased region" description="Polar residues" evidence="1">
    <location>
        <begin position="845"/>
        <end position="863"/>
    </location>
</feature>
<name>A0A6A6T0T6_9PLEO</name>
<feature type="compositionally biased region" description="Low complexity" evidence="1">
    <location>
        <begin position="3549"/>
        <end position="3580"/>
    </location>
</feature>
<feature type="compositionally biased region" description="Low complexity" evidence="1">
    <location>
        <begin position="3476"/>
        <end position="3489"/>
    </location>
</feature>
<feature type="compositionally biased region" description="Polar residues" evidence="1">
    <location>
        <begin position="405"/>
        <end position="425"/>
    </location>
</feature>
<feature type="compositionally biased region" description="Polar residues" evidence="1">
    <location>
        <begin position="156"/>
        <end position="166"/>
    </location>
</feature>
<feature type="compositionally biased region" description="Basic and acidic residues" evidence="1">
    <location>
        <begin position="886"/>
        <end position="903"/>
    </location>
</feature>
<feature type="compositionally biased region" description="Low complexity" evidence="1">
    <location>
        <begin position="2673"/>
        <end position="2689"/>
    </location>
</feature>
<feature type="compositionally biased region" description="Basic and acidic residues" evidence="1">
    <location>
        <begin position="1687"/>
        <end position="1703"/>
    </location>
</feature>
<feature type="compositionally biased region" description="Pro residues" evidence="1">
    <location>
        <begin position="2593"/>
        <end position="2604"/>
    </location>
</feature>
<feature type="compositionally biased region" description="Polar residues" evidence="1">
    <location>
        <begin position="966"/>
        <end position="976"/>
    </location>
</feature>
<feature type="compositionally biased region" description="Low complexity" evidence="1">
    <location>
        <begin position="1393"/>
        <end position="1408"/>
    </location>
</feature>
<feature type="region of interest" description="Disordered" evidence="1">
    <location>
        <begin position="1163"/>
        <end position="1246"/>
    </location>
</feature>
<evidence type="ECO:0000313" key="2">
    <source>
        <dbReference type="EMBL" id="KAF2653575.1"/>
    </source>
</evidence>
<feature type="compositionally biased region" description="Pro residues" evidence="1">
    <location>
        <begin position="3016"/>
        <end position="3033"/>
    </location>
</feature>
<feature type="region of interest" description="Disordered" evidence="1">
    <location>
        <begin position="1425"/>
        <end position="1816"/>
    </location>
</feature>
<feature type="region of interest" description="Disordered" evidence="1">
    <location>
        <begin position="1"/>
        <end position="1133"/>
    </location>
</feature>
<feature type="compositionally biased region" description="Polar residues" evidence="1">
    <location>
        <begin position="3306"/>
        <end position="3331"/>
    </location>
</feature>
<feature type="compositionally biased region" description="Low complexity" evidence="1">
    <location>
        <begin position="2897"/>
        <end position="2963"/>
    </location>
</feature>
<feature type="compositionally biased region" description="Basic and acidic residues" evidence="1">
    <location>
        <begin position="2464"/>
        <end position="2474"/>
    </location>
</feature>
<feature type="compositionally biased region" description="Polar residues" evidence="1">
    <location>
        <begin position="3635"/>
        <end position="3666"/>
    </location>
</feature>
<feature type="compositionally biased region" description="Basic and acidic residues" evidence="1">
    <location>
        <begin position="1553"/>
        <end position="1564"/>
    </location>
</feature>
<feature type="compositionally biased region" description="Low complexity" evidence="1">
    <location>
        <begin position="2062"/>
        <end position="2071"/>
    </location>
</feature>
<feature type="compositionally biased region" description="Polar residues" evidence="1">
    <location>
        <begin position="2233"/>
        <end position="2251"/>
    </location>
</feature>
<feature type="compositionally biased region" description="Polar residues" evidence="1">
    <location>
        <begin position="1342"/>
        <end position="1355"/>
    </location>
</feature>
<feature type="compositionally biased region" description="Low complexity" evidence="1">
    <location>
        <begin position="2778"/>
        <end position="2801"/>
    </location>
</feature>
<feature type="compositionally biased region" description="Low complexity" evidence="1">
    <location>
        <begin position="3420"/>
        <end position="3433"/>
    </location>
</feature>
<feature type="compositionally biased region" description="Pro residues" evidence="1">
    <location>
        <begin position="2884"/>
        <end position="2896"/>
    </location>
</feature>
<feature type="compositionally biased region" description="Polar residues" evidence="1">
    <location>
        <begin position="1205"/>
        <end position="1223"/>
    </location>
</feature>
<feature type="compositionally biased region" description="Low complexity" evidence="1">
    <location>
        <begin position="3892"/>
        <end position="3901"/>
    </location>
</feature>
<feature type="compositionally biased region" description="Basic and acidic residues" evidence="1">
    <location>
        <begin position="294"/>
        <end position="306"/>
    </location>
</feature>
<feature type="compositionally biased region" description="Low complexity" evidence="1">
    <location>
        <begin position="385"/>
        <end position="396"/>
    </location>
</feature>
<reference evidence="2" key="1">
    <citation type="journal article" date="2020" name="Stud. Mycol.">
        <title>101 Dothideomycetes genomes: a test case for predicting lifestyles and emergence of pathogens.</title>
        <authorList>
            <person name="Haridas S."/>
            <person name="Albert R."/>
            <person name="Binder M."/>
            <person name="Bloem J."/>
            <person name="Labutti K."/>
            <person name="Salamov A."/>
            <person name="Andreopoulos B."/>
            <person name="Baker S."/>
            <person name="Barry K."/>
            <person name="Bills G."/>
            <person name="Bluhm B."/>
            <person name="Cannon C."/>
            <person name="Castanera R."/>
            <person name="Culley D."/>
            <person name="Daum C."/>
            <person name="Ezra D."/>
            <person name="Gonzalez J."/>
            <person name="Henrissat B."/>
            <person name="Kuo A."/>
            <person name="Liang C."/>
            <person name="Lipzen A."/>
            <person name="Lutzoni F."/>
            <person name="Magnuson J."/>
            <person name="Mondo S."/>
            <person name="Nolan M."/>
            <person name="Ohm R."/>
            <person name="Pangilinan J."/>
            <person name="Park H.-J."/>
            <person name="Ramirez L."/>
            <person name="Alfaro M."/>
            <person name="Sun H."/>
            <person name="Tritt A."/>
            <person name="Yoshinaga Y."/>
            <person name="Zwiers L.-H."/>
            <person name="Turgeon B."/>
            <person name="Goodwin S."/>
            <person name="Spatafora J."/>
            <person name="Crous P."/>
            <person name="Grigoriev I."/>
        </authorList>
    </citation>
    <scope>NUCLEOTIDE SEQUENCE</scope>
    <source>
        <strain evidence="2">CBS 122681</strain>
    </source>
</reference>
<feature type="compositionally biased region" description="Low complexity" evidence="1">
    <location>
        <begin position="2701"/>
        <end position="2718"/>
    </location>
</feature>
<feature type="compositionally biased region" description="Polar residues" evidence="1">
    <location>
        <begin position="1163"/>
        <end position="1172"/>
    </location>
</feature>
<feature type="compositionally biased region" description="Polar residues" evidence="1">
    <location>
        <begin position="459"/>
        <end position="471"/>
    </location>
</feature>
<dbReference type="Proteomes" id="UP000799324">
    <property type="component" value="Unassembled WGS sequence"/>
</dbReference>
<keyword evidence="3" id="KW-1185">Reference proteome</keyword>
<feature type="compositionally biased region" description="Pro residues" evidence="1">
    <location>
        <begin position="1665"/>
        <end position="1674"/>
    </location>
</feature>
<feature type="compositionally biased region" description="Basic and acidic residues" evidence="1">
    <location>
        <begin position="3795"/>
        <end position="3806"/>
    </location>
</feature>
<feature type="compositionally biased region" description="Low complexity" evidence="1">
    <location>
        <begin position="3284"/>
        <end position="3305"/>
    </location>
</feature>
<evidence type="ECO:0000256" key="1">
    <source>
        <dbReference type="SAM" id="MobiDB-lite"/>
    </source>
</evidence>
<feature type="compositionally biased region" description="Low complexity" evidence="1">
    <location>
        <begin position="2605"/>
        <end position="2665"/>
    </location>
</feature>
<feature type="compositionally biased region" description="Polar residues" evidence="1">
    <location>
        <begin position="2844"/>
        <end position="2873"/>
    </location>
</feature>
<feature type="compositionally biased region" description="Polar residues" evidence="1">
    <location>
        <begin position="3531"/>
        <end position="3541"/>
    </location>
</feature>
<feature type="compositionally biased region" description="Basic and acidic residues" evidence="1">
    <location>
        <begin position="1425"/>
        <end position="1437"/>
    </location>
</feature>
<proteinExistence type="predicted"/>
<feature type="compositionally biased region" description="Pro residues" evidence="1">
    <location>
        <begin position="2374"/>
        <end position="2390"/>
    </location>
</feature>
<feature type="compositionally biased region" description="Basic and acidic residues" evidence="1">
    <location>
        <begin position="2579"/>
        <end position="2588"/>
    </location>
</feature>
<feature type="compositionally biased region" description="Basic and acidic residues" evidence="1">
    <location>
        <begin position="737"/>
        <end position="752"/>
    </location>
</feature>
<dbReference type="OrthoDB" id="5151921at2759"/>
<feature type="compositionally biased region" description="Low complexity" evidence="1">
    <location>
        <begin position="1094"/>
        <end position="1115"/>
    </location>
</feature>
<feature type="compositionally biased region" description="Low complexity" evidence="1">
    <location>
        <begin position="252"/>
        <end position="264"/>
    </location>
</feature>
<feature type="compositionally biased region" description="Basic and acidic residues" evidence="1">
    <location>
        <begin position="238"/>
        <end position="251"/>
    </location>
</feature>
<feature type="compositionally biased region" description="Polar residues" evidence="1">
    <location>
        <begin position="207"/>
        <end position="228"/>
    </location>
</feature>
<feature type="compositionally biased region" description="Low complexity" evidence="1">
    <location>
        <begin position="3034"/>
        <end position="3045"/>
    </location>
</feature>
<feature type="compositionally biased region" description="Polar residues" evidence="1">
    <location>
        <begin position="3727"/>
        <end position="3740"/>
    </location>
</feature>
<feature type="compositionally biased region" description="Polar residues" evidence="1">
    <location>
        <begin position="2719"/>
        <end position="2730"/>
    </location>
</feature>
<feature type="compositionally biased region" description="Low complexity" evidence="1">
    <location>
        <begin position="3506"/>
        <end position="3530"/>
    </location>
</feature>
<feature type="region of interest" description="Disordered" evidence="1">
    <location>
        <begin position="1979"/>
        <end position="2006"/>
    </location>
</feature>
<feature type="compositionally biased region" description="Polar residues" evidence="1">
    <location>
        <begin position="591"/>
        <end position="605"/>
    </location>
</feature>
<accession>A0A6A6T0T6</accession>
<feature type="compositionally biased region" description="Polar residues" evidence="1">
    <location>
        <begin position="2528"/>
        <end position="2537"/>
    </location>
</feature>
<feature type="compositionally biased region" description="Low complexity" evidence="1">
    <location>
        <begin position="712"/>
        <end position="727"/>
    </location>
</feature>
<feature type="region of interest" description="Disordered" evidence="1">
    <location>
        <begin position="2119"/>
        <end position="2494"/>
    </location>
</feature>
<evidence type="ECO:0008006" key="4">
    <source>
        <dbReference type="Google" id="ProtNLM"/>
    </source>
</evidence>
<feature type="region of interest" description="Disordered" evidence="1">
    <location>
        <begin position="3849"/>
        <end position="3919"/>
    </location>
</feature>
<feature type="compositionally biased region" description="Polar residues" evidence="1">
    <location>
        <begin position="1469"/>
        <end position="1481"/>
    </location>
</feature>
<feature type="compositionally biased region" description="Basic and acidic residues" evidence="1">
    <location>
        <begin position="1632"/>
        <end position="1649"/>
    </location>
</feature>
<evidence type="ECO:0000313" key="3">
    <source>
        <dbReference type="Proteomes" id="UP000799324"/>
    </source>
</evidence>
<feature type="region of interest" description="Disordered" evidence="1">
    <location>
        <begin position="2528"/>
        <end position="3837"/>
    </location>
</feature>
<feature type="compositionally biased region" description="Polar residues" evidence="1">
    <location>
        <begin position="3217"/>
        <end position="3233"/>
    </location>
</feature>